<keyword evidence="2" id="KW-1185">Reference proteome</keyword>
<dbReference type="RefSeq" id="WP_194557021.1">
    <property type="nucleotide sequence ID" value="NZ_JADKMY010000003.1"/>
</dbReference>
<proteinExistence type="predicted"/>
<dbReference type="EMBL" id="JADKMY010000003">
    <property type="protein sequence ID" value="MBF4554115.1"/>
    <property type="molecule type" value="Genomic_DNA"/>
</dbReference>
<protein>
    <submittedName>
        <fullName evidence="1">Uncharacterized protein</fullName>
    </submittedName>
</protein>
<gene>
    <name evidence="1" type="ORF">IRY30_08555</name>
</gene>
<reference evidence="1 2" key="1">
    <citation type="submission" date="2020-10" db="EMBL/GenBank/DDBJ databases">
        <title>Novel species in genus Corynebacterium.</title>
        <authorList>
            <person name="Zhang G."/>
        </authorList>
    </citation>
    <scope>NUCLEOTIDE SEQUENCE [LARGE SCALE GENOMIC DNA]</scope>
    <source>
        <strain evidence="1 2">DSM 45110</strain>
    </source>
</reference>
<dbReference type="Proteomes" id="UP000635902">
    <property type="component" value="Unassembled WGS sequence"/>
</dbReference>
<sequence length="223" mass="25962">MDQETQRQSLIAFYFGPTVATSRPETTEVVIAASHRAYRDLNRTLTGFGSYRDRESLRNEVHASISEFISTVGAVKTQEEFDKQHQDQCEKICKLFERVEISNHTFNFHPGQAQKWLNMTLKYLAVLDHPQVQRVYEYLHVPIDKFVYEAALKEGIKRPLPNPKSSTRSTAWSRLTYKQYWDYQQELRKLVGPTKEHATPLDWEAAVWVSRNNENPQTKGKAN</sequence>
<comment type="caution">
    <text evidence="1">The sequence shown here is derived from an EMBL/GenBank/DDBJ whole genome shotgun (WGS) entry which is preliminary data.</text>
</comment>
<accession>A0ABR9ZL14</accession>
<name>A0ABR9ZL14_9CORY</name>
<evidence type="ECO:0000313" key="2">
    <source>
        <dbReference type="Proteomes" id="UP000635902"/>
    </source>
</evidence>
<organism evidence="1 2">
    <name type="scientific">Corynebacterium suicordis DSM 45110</name>
    <dbReference type="NCBI Taxonomy" id="1121369"/>
    <lineage>
        <taxon>Bacteria</taxon>
        <taxon>Bacillati</taxon>
        <taxon>Actinomycetota</taxon>
        <taxon>Actinomycetes</taxon>
        <taxon>Mycobacteriales</taxon>
        <taxon>Corynebacteriaceae</taxon>
        <taxon>Corynebacterium</taxon>
    </lineage>
</organism>
<evidence type="ECO:0000313" key="1">
    <source>
        <dbReference type="EMBL" id="MBF4554115.1"/>
    </source>
</evidence>